<feature type="domain" description="Rhamnogalacturonan lyase family 11 C-terminal" evidence="3">
    <location>
        <begin position="137"/>
        <end position="628"/>
    </location>
</feature>
<evidence type="ECO:0000259" key="2">
    <source>
        <dbReference type="Pfam" id="PF18370"/>
    </source>
</evidence>
<dbReference type="SUPFAM" id="SSF69318">
    <property type="entry name" value="Integrin alpha N-terminal domain"/>
    <property type="match status" value="1"/>
</dbReference>
<keyword evidence="1" id="KW-0732">Signal</keyword>
<dbReference type="Pfam" id="PF21348">
    <property type="entry name" value="RGL11_C"/>
    <property type="match status" value="1"/>
</dbReference>
<keyword evidence="4" id="KW-0456">Lyase</keyword>
<dbReference type="Gene3D" id="2.60.40.10">
    <property type="entry name" value="Immunoglobulins"/>
    <property type="match status" value="1"/>
</dbReference>
<dbReference type="PANTHER" id="PTHR43118">
    <property type="entry name" value="RHAMNOGALACTURONAN LYASE (EUROFUNG)"/>
    <property type="match status" value="1"/>
</dbReference>
<reference evidence="4 5" key="1">
    <citation type="submission" date="2021-11" db="EMBL/GenBank/DDBJ databases">
        <authorList>
            <person name="Liang Q."/>
            <person name="Mou H."/>
            <person name="Liu Z."/>
        </authorList>
    </citation>
    <scope>NUCLEOTIDE SEQUENCE [LARGE SCALE GENOMIC DNA]</scope>
    <source>
        <strain evidence="4 5">CHU3</strain>
    </source>
</reference>
<keyword evidence="5" id="KW-1185">Reference proteome</keyword>
<proteinExistence type="predicted"/>
<dbReference type="GO" id="GO:0016829">
    <property type="term" value="F:lyase activity"/>
    <property type="evidence" value="ECO:0007669"/>
    <property type="project" value="UniProtKB-KW"/>
</dbReference>
<dbReference type="EMBL" id="JAJIRN010000002">
    <property type="protein sequence ID" value="MCV2367248.1"/>
    <property type="molecule type" value="Genomic_DNA"/>
</dbReference>
<feature type="domain" description="Rhamnogalacturonan I lyase beta-sheet" evidence="2">
    <location>
        <begin position="43"/>
        <end position="123"/>
    </location>
</feature>
<dbReference type="PANTHER" id="PTHR43118:SF1">
    <property type="entry name" value="RHAMNOGALACTURONAN LYASE (EUROFUNG)"/>
    <property type="match status" value="1"/>
</dbReference>
<accession>A0ABT2YAE0</accession>
<name>A0ABT2YAE0_9BURK</name>
<sequence>MNRLNTGLLQFAGCLALLGHGLAIAAPQATALESATVATARGKQVERLDRGLIAVPAAGAAGGVFLSWRLLATDAADLAFNLYRGAKLLNAEPLTLSNYVDPQGRADSRYSVRAVVGGLEQAPKPSEFEVSSGSQPFKTIPLKKPADGVTPDGQRFSYAVNDGSVADLDGDGVYEFIIKWQPSNAKDNSQKGHTGATLIDAYRLDGTLLWRIDLGPNIRAGAHYTSFLAYDFDGDGRAELMLKTADGSVDGLGAVIGDAKADHRNAAGYVLAGPEFLTVFNGMTGAAMASAGYLPARGDVAAWGDGYGNRVDRFLAGVAYLDGARPSAVFSRGYYTRAVLVAWDWRDGKLSRRWTFDSDIAGQEVKGQGAHWFSVADVDGDTRDDIVFGAATIGSDGKLIYSTGLGHGDALHVSQFDPARPGQQIFMVHESPRSYGEHGLEMHDAASGKILWSMSGEGTDVGRGICMDIDPAHAGAECWGSVGGLMSAGGKLISEQHPKRFNFAVWWDGDLLRESLDGVSIDKWNPAQFAFERLLNGADFGAGSINGTKANPVLSGDLFGDWREEVVWRNADNTALLIFSTNLPTPHRLSSLMHDPQYRVQVASQNAAYNQPPHPSFHLGVGMSQPQQVPVYAP</sequence>
<dbReference type="InterPro" id="IPR049366">
    <property type="entry name" value="RGL11_C"/>
</dbReference>
<evidence type="ECO:0000256" key="1">
    <source>
        <dbReference type="SAM" id="SignalP"/>
    </source>
</evidence>
<protein>
    <submittedName>
        <fullName evidence="4">Rhamnogalacturonan lyase</fullName>
    </submittedName>
</protein>
<dbReference type="InterPro" id="IPR041624">
    <property type="entry name" value="RGI_lyase"/>
</dbReference>
<evidence type="ECO:0000313" key="4">
    <source>
        <dbReference type="EMBL" id="MCV2367248.1"/>
    </source>
</evidence>
<dbReference type="Proteomes" id="UP001209701">
    <property type="component" value="Unassembled WGS sequence"/>
</dbReference>
<comment type="caution">
    <text evidence="4">The sequence shown here is derived from an EMBL/GenBank/DDBJ whole genome shotgun (WGS) entry which is preliminary data.</text>
</comment>
<evidence type="ECO:0000313" key="5">
    <source>
        <dbReference type="Proteomes" id="UP001209701"/>
    </source>
</evidence>
<organism evidence="4 5">
    <name type="scientific">Roseateles oligotrophus</name>
    <dbReference type="NCBI Taxonomy" id="1769250"/>
    <lineage>
        <taxon>Bacteria</taxon>
        <taxon>Pseudomonadati</taxon>
        <taxon>Pseudomonadota</taxon>
        <taxon>Betaproteobacteria</taxon>
        <taxon>Burkholderiales</taxon>
        <taxon>Sphaerotilaceae</taxon>
        <taxon>Roseateles</taxon>
    </lineage>
</organism>
<dbReference type="CDD" id="cd10318">
    <property type="entry name" value="RGL11"/>
    <property type="match status" value="1"/>
</dbReference>
<dbReference type="Pfam" id="PF18370">
    <property type="entry name" value="RGI_lyase"/>
    <property type="match status" value="1"/>
</dbReference>
<dbReference type="InterPro" id="IPR028994">
    <property type="entry name" value="Integrin_alpha_N"/>
</dbReference>
<dbReference type="RefSeq" id="WP_263569879.1">
    <property type="nucleotide sequence ID" value="NZ_JAJIRN010000002.1"/>
</dbReference>
<feature type="chain" id="PRO_5046114072" evidence="1">
    <location>
        <begin position="26"/>
        <end position="634"/>
    </location>
</feature>
<dbReference type="InterPro" id="IPR034641">
    <property type="entry name" value="RGL11"/>
</dbReference>
<gene>
    <name evidence="4" type="ORF">LNV07_03955</name>
</gene>
<evidence type="ECO:0000259" key="3">
    <source>
        <dbReference type="Pfam" id="PF21348"/>
    </source>
</evidence>
<feature type="signal peptide" evidence="1">
    <location>
        <begin position="1"/>
        <end position="25"/>
    </location>
</feature>
<dbReference type="InterPro" id="IPR013783">
    <property type="entry name" value="Ig-like_fold"/>
</dbReference>